<organism evidence="2 3">
    <name type="scientific">Symbiodinium necroappetens</name>
    <dbReference type="NCBI Taxonomy" id="1628268"/>
    <lineage>
        <taxon>Eukaryota</taxon>
        <taxon>Sar</taxon>
        <taxon>Alveolata</taxon>
        <taxon>Dinophyceae</taxon>
        <taxon>Suessiales</taxon>
        <taxon>Symbiodiniaceae</taxon>
        <taxon>Symbiodinium</taxon>
    </lineage>
</organism>
<dbReference type="AlphaFoldDB" id="A0A812N1S2"/>
<dbReference type="EMBL" id="CAJNJA010011953">
    <property type="protein sequence ID" value="CAE7284529.1"/>
    <property type="molecule type" value="Genomic_DNA"/>
</dbReference>
<comment type="caution">
    <text evidence="2">The sequence shown here is derived from an EMBL/GenBank/DDBJ whole genome shotgun (WGS) entry which is preliminary data.</text>
</comment>
<dbReference type="OrthoDB" id="409433at2759"/>
<evidence type="ECO:0000313" key="3">
    <source>
        <dbReference type="Proteomes" id="UP000601435"/>
    </source>
</evidence>
<evidence type="ECO:0000256" key="1">
    <source>
        <dbReference type="SAM" id="MobiDB-lite"/>
    </source>
</evidence>
<feature type="region of interest" description="Disordered" evidence="1">
    <location>
        <begin position="1"/>
        <end position="20"/>
    </location>
</feature>
<name>A0A812N1S2_9DINO</name>
<keyword evidence="3" id="KW-1185">Reference proteome</keyword>
<dbReference type="Proteomes" id="UP000601435">
    <property type="component" value="Unassembled WGS sequence"/>
</dbReference>
<evidence type="ECO:0000313" key="2">
    <source>
        <dbReference type="EMBL" id="CAE7284529.1"/>
    </source>
</evidence>
<reference evidence="2" key="1">
    <citation type="submission" date="2021-02" db="EMBL/GenBank/DDBJ databases">
        <authorList>
            <person name="Dougan E. K."/>
            <person name="Rhodes N."/>
            <person name="Thang M."/>
            <person name="Chan C."/>
        </authorList>
    </citation>
    <scope>NUCLEOTIDE SEQUENCE</scope>
</reference>
<proteinExistence type="predicted"/>
<accession>A0A812N1S2</accession>
<sequence>MGSVCQDASRKRGQKRFGRYPTARAPMGEVFQEGCYVRFTAQNGETYQVDVSKMRQRNLRTGTERLVTLRGQTGWHFDTNNTRTPDPAWLPYARSLHKILDAAYASLTDKMPAAAEDVGCKVDEAESQQDSKQDEAFDPRAACRDSLARDGAAQAIEEVLSKHPAVEFTIDEARAAAMSGQVEALRLVLCRGPQVQLQGHDIFDRRYPGFVLTEEHKRCIKVMLARGARLGKFAPSSKLLRKVESDTLLLWTNRFLYSLLLSGVVLPDHVQEHIVQFIQG</sequence>
<protein>
    <submittedName>
        <fullName evidence="2">Uncharacterized protein</fullName>
    </submittedName>
</protein>
<gene>
    <name evidence="2" type="ORF">SNEC2469_LOCUS6948</name>
</gene>